<feature type="domain" description="Methyltransferase" evidence="1">
    <location>
        <begin position="58"/>
        <end position="150"/>
    </location>
</feature>
<dbReference type="Proteomes" id="UP001154015">
    <property type="component" value="Unassembled WGS sequence"/>
</dbReference>
<reference evidence="2" key="1">
    <citation type="submission" date="2022-03" db="EMBL/GenBank/DDBJ databases">
        <authorList>
            <person name="Leyn A S."/>
        </authorList>
    </citation>
    <scope>NUCLEOTIDE SEQUENCE</scope>
    <source>
        <strain evidence="2">Streptomyces globisporus 4-3</strain>
    </source>
</reference>
<dbReference type="EMBL" id="CAKXYP010000006">
    <property type="protein sequence ID" value="CAH9415486.1"/>
    <property type="molecule type" value="Genomic_DNA"/>
</dbReference>
<name>A0ABN8UYX1_STRGL</name>
<dbReference type="SUPFAM" id="SSF53335">
    <property type="entry name" value="S-adenosyl-L-methionine-dependent methyltransferases"/>
    <property type="match status" value="1"/>
</dbReference>
<dbReference type="InterPro" id="IPR029063">
    <property type="entry name" value="SAM-dependent_MTases_sf"/>
</dbReference>
<comment type="caution">
    <text evidence="2">The sequence shown here is derived from an EMBL/GenBank/DDBJ whole genome shotgun (WGS) entry which is preliminary data.</text>
</comment>
<evidence type="ECO:0000313" key="2">
    <source>
        <dbReference type="EMBL" id="CAH9415486.1"/>
    </source>
</evidence>
<dbReference type="RefSeq" id="WP_030802627.1">
    <property type="nucleotide sequence ID" value="NZ_CAKXYP010000006.1"/>
</dbReference>
<gene>
    <name evidence="2" type="ORF">SGL43_02503</name>
</gene>
<keyword evidence="3" id="KW-1185">Reference proteome</keyword>
<dbReference type="CDD" id="cd02440">
    <property type="entry name" value="AdoMet_MTases"/>
    <property type="match status" value="1"/>
</dbReference>
<sequence length="260" mass="27862">MTGLRAGHRRVNENAWDVRTPVHLGSSFYDVPSVRAGRCTLGERELTLAGDVGGARLLHLQCHFGLDTLSWARRGARATGVDFSRAAVTAARELSAELGVPAVFHRADVQDLPAELSGFDLAVTTYGVTCWLEDLSAWAASVHGALRPGGRFLLVEFHPLLELALPGAVSGHGSYFGSPDPPPTATSGTYTDPDAPIFYEEYRWQHPVGDVVNALIGAGFELTGLGEYPDSPVPLFDERLAGSPLAPAPRSYSITARRKS</sequence>
<evidence type="ECO:0000313" key="3">
    <source>
        <dbReference type="Proteomes" id="UP001154015"/>
    </source>
</evidence>
<organism evidence="2 3">
    <name type="scientific">Streptomyces globisporus</name>
    <dbReference type="NCBI Taxonomy" id="1908"/>
    <lineage>
        <taxon>Bacteria</taxon>
        <taxon>Bacillati</taxon>
        <taxon>Actinomycetota</taxon>
        <taxon>Actinomycetes</taxon>
        <taxon>Kitasatosporales</taxon>
        <taxon>Streptomycetaceae</taxon>
        <taxon>Streptomyces</taxon>
    </lineage>
</organism>
<accession>A0ABN8UYX1</accession>
<dbReference type="Gene3D" id="3.40.50.150">
    <property type="entry name" value="Vaccinia Virus protein VP39"/>
    <property type="match status" value="1"/>
</dbReference>
<protein>
    <recommendedName>
        <fullName evidence="1">Methyltransferase domain-containing protein</fullName>
    </recommendedName>
</protein>
<dbReference type="InterPro" id="IPR041698">
    <property type="entry name" value="Methyltransf_25"/>
</dbReference>
<dbReference type="Pfam" id="PF13649">
    <property type="entry name" value="Methyltransf_25"/>
    <property type="match status" value="1"/>
</dbReference>
<evidence type="ECO:0000259" key="1">
    <source>
        <dbReference type="Pfam" id="PF13649"/>
    </source>
</evidence>
<proteinExistence type="predicted"/>